<organism evidence="3 4">
    <name type="scientific">Stenotrophomonas capsici</name>
    <dbReference type="NCBI Taxonomy" id="3110230"/>
    <lineage>
        <taxon>Bacteria</taxon>
        <taxon>Pseudomonadati</taxon>
        <taxon>Pseudomonadota</taxon>
        <taxon>Gammaproteobacteria</taxon>
        <taxon>Lysobacterales</taxon>
        <taxon>Lysobacteraceae</taxon>
        <taxon>Stenotrophomonas</taxon>
    </lineage>
</organism>
<dbReference type="Proteomes" id="UP001301653">
    <property type="component" value="Unassembled WGS sequence"/>
</dbReference>
<name>A0ABU5V5V6_9GAMM</name>
<feature type="domain" description="CheB-type methylesterase" evidence="2">
    <location>
        <begin position="267"/>
        <end position="351"/>
    </location>
</feature>
<gene>
    <name evidence="3" type="ORF">VA603_14400</name>
</gene>
<keyword evidence="4" id="KW-1185">Reference proteome</keyword>
<evidence type="ECO:0000313" key="4">
    <source>
        <dbReference type="Proteomes" id="UP001301653"/>
    </source>
</evidence>
<accession>A0ABU5V5V6</accession>
<dbReference type="InterPro" id="IPR000673">
    <property type="entry name" value="Sig_transdc_resp-reg_Me-estase"/>
</dbReference>
<dbReference type="Gene3D" id="3.40.50.180">
    <property type="entry name" value="Methylesterase CheB, C-terminal domain"/>
    <property type="match status" value="1"/>
</dbReference>
<dbReference type="InterPro" id="IPR035909">
    <property type="entry name" value="CheB_C"/>
</dbReference>
<comment type="caution">
    <text evidence="3">The sequence shown here is derived from an EMBL/GenBank/DDBJ whole genome shotgun (WGS) entry which is preliminary data.</text>
</comment>
<protein>
    <submittedName>
        <fullName evidence="3">Chemotaxis protein CheB</fullName>
    </submittedName>
</protein>
<comment type="caution">
    <text evidence="1">Lacks conserved residue(s) required for the propagation of feature annotation.</text>
</comment>
<dbReference type="Pfam" id="PF01339">
    <property type="entry name" value="CheB_methylest"/>
    <property type="match status" value="1"/>
</dbReference>
<dbReference type="PROSITE" id="PS50122">
    <property type="entry name" value="CHEB"/>
    <property type="match status" value="1"/>
</dbReference>
<dbReference type="EMBL" id="JAYFUH010000249">
    <property type="protein sequence ID" value="MEA5668734.1"/>
    <property type="molecule type" value="Genomic_DNA"/>
</dbReference>
<sequence length="440" mass="45785">MYANDTTKPVALLARAGAARERLREAIAAAGGHVVLEEDPNQLDGAALEAAAPQVVLVALEPAVEDALERLGPLLEAPHLTLMFEEAELAARREGWEAQRWIRHLAAKLQGHGNVLPPGQEDEAAEPAAALEPGLPERPADRHVDAPLQFHLDEAFVESVDVPADALYVPPVVPEERPQVLSFEELIATPAAESPVLPPPLPERAGTEPAVQVPAAETTAPVMDFSKWSLVEEEGYQEVAAAPEAPPPPALASLLNTSLSLVDIEEEGADGGAVLLFAGIGGPDAVRRVLAGLPEDFARPVLVQLRLDGGRYANLVKQMSRATSLPVSLAEPGVSLAGGNVYILPDATSLSSEGGLRFGDGQGDLLEALDPVRSAVMLLSGADVGLVEPVLAFAERGGWVAGQIGEGCYDPAAASQLAVAGKPAGDPEYLAAELATHCAG</sequence>
<evidence type="ECO:0000259" key="2">
    <source>
        <dbReference type="PROSITE" id="PS50122"/>
    </source>
</evidence>
<evidence type="ECO:0000313" key="3">
    <source>
        <dbReference type="EMBL" id="MEA5668734.1"/>
    </source>
</evidence>
<dbReference type="SUPFAM" id="SSF52738">
    <property type="entry name" value="Methylesterase CheB, C-terminal domain"/>
    <property type="match status" value="1"/>
</dbReference>
<dbReference type="RefSeq" id="WP_323439263.1">
    <property type="nucleotide sequence ID" value="NZ_JAYFUH010000249.1"/>
</dbReference>
<proteinExistence type="predicted"/>
<reference evidence="3 4" key="1">
    <citation type="submission" date="2023-12" db="EMBL/GenBank/DDBJ databases">
        <title>Stenotrophomonas guangdongensis sp. nov., isolated from wilted pepper plants (Capsicum annuum).</title>
        <authorList>
            <person name="Qiu M."/>
            <person name="Li Y."/>
            <person name="Liu Q."/>
            <person name="Zhang X."/>
            <person name="Huang Y."/>
            <person name="Guo R."/>
            <person name="Hu M."/>
            <person name="Zhou J."/>
            <person name="Zhou X."/>
        </authorList>
    </citation>
    <scope>NUCLEOTIDE SEQUENCE [LARGE SCALE GENOMIC DNA]</scope>
    <source>
        <strain evidence="3 4">MH1</strain>
    </source>
</reference>
<evidence type="ECO:0000256" key="1">
    <source>
        <dbReference type="PROSITE-ProRule" id="PRU00050"/>
    </source>
</evidence>